<dbReference type="Proteomes" id="UP000002742">
    <property type="component" value="Chromosome"/>
</dbReference>
<gene>
    <name evidence="1" type="ordered locus">Mmol_0473</name>
</gene>
<dbReference type="OrthoDB" id="662444at2"/>
<reference evidence="2" key="1">
    <citation type="submission" date="2009-07" db="EMBL/GenBank/DDBJ databases">
        <title>Complete sequence of Methylotenera mobilis JLW8.</title>
        <authorList>
            <consortium name="US DOE Joint Genome Institute"/>
            <person name="Lucas S."/>
            <person name="Copeland A."/>
            <person name="Lapidus A."/>
            <person name="Glavina del Rio T."/>
            <person name="Tice H."/>
            <person name="Bruce D."/>
            <person name="Goodwin L."/>
            <person name="Pitluck S."/>
            <person name="LaButti K.M."/>
            <person name="Clum A."/>
            <person name="Larimer F."/>
            <person name="Land M."/>
            <person name="Hauser L."/>
            <person name="Kyrpides N."/>
            <person name="Mikhailova N."/>
            <person name="Kayluzhnaya M."/>
            <person name="Chistoserdova L."/>
        </authorList>
    </citation>
    <scope>NUCLEOTIDE SEQUENCE [LARGE SCALE GENOMIC DNA]</scope>
    <source>
        <strain evidence="2">JLW8 / ATCC BAA-1282 / DSM 17540</strain>
    </source>
</reference>
<dbReference type="HOGENOM" id="CLU_160518_0_0_4"/>
<organism evidence="1 2">
    <name type="scientific">Methylotenera mobilis (strain JLW8 / ATCC BAA-1282 / DSM 17540)</name>
    <dbReference type="NCBI Taxonomy" id="583345"/>
    <lineage>
        <taxon>Bacteria</taxon>
        <taxon>Pseudomonadati</taxon>
        <taxon>Pseudomonadota</taxon>
        <taxon>Betaproteobacteria</taxon>
        <taxon>Nitrosomonadales</taxon>
        <taxon>Methylophilaceae</taxon>
        <taxon>Methylotenera</taxon>
    </lineage>
</organism>
<keyword evidence="2" id="KW-1185">Reference proteome</keyword>
<dbReference type="RefSeq" id="WP_015831420.1">
    <property type="nucleotide sequence ID" value="NC_012968.1"/>
</dbReference>
<reference evidence="1 2" key="2">
    <citation type="journal article" date="2011" name="J. Bacteriol.">
        <title>Genomes of three methylotrophs from a single niche uncover genetic and metabolic divergence of Methylophilaceae.</title>
        <authorList>
            <person name="Lapidus A."/>
            <person name="Clum A."/>
            <person name="Labutti K."/>
            <person name="Kaluzhnaya M.G."/>
            <person name="Lim S."/>
            <person name="Beck D.A."/>
            <person name="Glavina Del Rio T."/>
            <person name="Nolan M."/>
            <person name="Mavromatis K."/>
            <person name="Huntemann M."/>
            <person name="Lucas S."/>
            <person name="Lidstrom M.E."/>
            <person name="Ivanova N."/>
            <person name="Chistoserdova L."/>
        </authorList>
    </citation>
    <scope>NUCLEOTIDE SEQUENCE [LARGE SCALE GENOMIC DNA]</scope>
    <source>
        <strain evidence="2">JLW8 / ATCC BAA-1282 / DSM 17540</strain>
    </source>
</reference>
<evidence type="ECO:0000313" key="2">
    <source>
        <dbReference type="Proteomes" id="UP000002742"/>
    </source>
</evidence>
<name>C6WTY4_METML</name>
<proteinExistence type="predicted"/>
<dbReference type="AlphaFoldDB" id="C6WTY4"/>
<dbReference type="KEGG" id="mmb:Mmol_0473"/>
<accession>C6WTY4</accession>
<dbReference type="eggNOG" id="COG0582">
    <property type="taxonomic scope" value="Bacteria"/>
</dbReference>
<evidence type="ECO:0000313" key="1">
    <source>
        <dbReference type="EMBL" id="ACT47383.1"/>
    </source>
</evidence>
<dbReference type="EMBL" id="CP001672">
    <property type="protein sequence ID" value="ACT47383.1"/>
    <property type="molecule type" value="Genomic_DNA"/>
</dbReference>
<protein>
    <submittedName>
        <fullName evidence="1">Phage integrase family protein</fullName>
    </submittedName>
</protein>
<sequence length="105" mass="12152">MASITKRSSGWQVQIRKQGYKPISKRFDKKSEAEAWARAIESEMDRNVFIDRSLAERTTLGEILIKYRDQVSIHHLGYIQEKSRVNVLLSHSIANRYLATLKSSD</sequence>